<keyword evidence="1" id="KW-0812">Transmembrane</keyword>
<dbReference type="Proteomes" id="UP000268857">
    <property type="component" value="Unassembled WGS sequence"/>
</dbReference>
<dbReference type="AlphaFoldDB" id="A0A3S0XTA5"/>
<accession>A0A3S0XTA5</accession>
<dbReference type="Pfam" id="PF11832">
    <property type="entry name" value="DUF3352"/>
    <property type="match status" value="1"/>
</dbReference>
<evidence type="ECO:0000313" key="3">
    <source>
        <dbReference type="Proteomes" id="UP000268857"/>
    </source>
</evidence>
<protein>
    <submittedName>
        <fullName evidence="2">Uncharacterized protein</fullName>
    </submittedName>
</protein>
<dbReference type="STRING" id="211165.GCA_000317285_05644"/>
<keyword evidence="3" id="KW-1185">Reference proteome</keyword>
<name>A0A3S0XTA5_CHLFR</name>
<dbReference type="EMBL" id="RSCJ01000020">
    <property type="protein sequence ID" value="RUR76445.1"/>
    <property type="molecule type" value="Genomic_DNA"/>
</dbReference>
<evidence type="ECO:0000256" key="1">
    <source>
        <dbReference type="SAM" id="Phobius"/>
    </source>
</evidence>
<dbReference type="InterPro" id="IPR021787">
    <property type="entry name" value="DUF3352"/>
</dbReference>
<dbReference type="RefSeq" id="WP_016879039.1">
    <property type="nucleotide sequence ID" value="NZ_AJLN01000124.1"/>
</dbReference>
<keyword evidence="1" id="KW-1133">Transmembrane helix</keyword>
<gene>
    <name evidence="2" type="ORF">PCC6912_42330</name>
</gene>
<evidence type="ECO:0000313" key="2">
    <source>
        <dbReference type="EMBL" id="RUR76445.1"/>
    </source>
</evidence>
<feature type="transmembrane region" description="Helical" evidence="1">
    <location>
        <begin position="9"/>
        <end position="29"/>
    </location>
</feature>
<dbReference type="OrthoDB" id="451203at2"/>
<comment type="caution">
    <text evidence="2">The sequence shown here is derived from an EMBL/GenBank/DDBJ whole genome shotgun (WGS) entry which is preliminary data.</text>
</comment>
<reference evidence="2 3" key="1">
    <citation type="journal article" date="2019" name="Genome Biol. Evol.">
        <title>Day and night: Metabolic profiles and evolutionary relationships of six axenic non-marine cyanobacteria.</title>
        <authorList>
            <person name="Will S.E."/>
            <person name="Henke P."/>
            <person name="Boedeker C."/>
            <person name="Huang S."/>
            <person name="Brinkmann H."/>
            <person name="Rohde M."/>
            <person name="Jarek M."/>
            <person name="Friedl T."/>
            <person name="Seufert S."/>
            <person name="Schumacher M."/>
            <person name="Overmann J."/>
            <person name="Neumann-Schaal M."/>
            <person name="Petersen J."/>
        </authorList>
    </citation>
    <scope>NUCLEOTIDE SEQUENCE [LARGE SCALE GENOMIC DNA]</scope>
    <source>
        <strain evidence="2 3">PCC 6912</strain>
    </source>
</reference>
<keyword evidence="1" id="KW-0472">Membrane</keyword>
<organism evidence="2 3">
    <name type="scientific">Chlorogloeopsis fritschii PCC 6912</name>
    <dbReference type="NCBI Taxonomy" id="211165"/>
    <lineage>
        <taxon>Bacteria</taxon>
        <taxon>Bacillati</taxon>
        <taxon>Cyanobacteriota</taxon>
        <taxon>Cyanophyceae</taxon>
        <taxon>Nostocales</taxon>
        <taxon>Chlorogloeopsidaceae</taxon>
        <taxon>Chlorogloeopsis</taxon>
    </lineage>
</organism>
<sequence>MPENKSKLLIPAVGTVLIVAGGIVAYMYFKGGTAGDISGAVPSAKVVPNEALMATYISTDPKVWAKLEQFGTPEAQKLVAKGLENFNQDVLNDSNFSYEKDLKPWIGGVMIAVLPTTPTKPAQFNGTSPTPNGLITKKLPETNTLMVVGIKDKLAALNFANKLKGQKGVTTKEIDYKGQKIAETTSKGKPTYSAVLNNHVVFAPEKQAVEQAIDTFKGEPSFLTKEGANTILSKGVNLENTVAQVYIPDYASTVQQAIATSPQAAPLPPQTLTQLKSVKSMVFGVGIDDAGVRMKAIANLDPALVKFQYQNTPSQVVSQLPADTIALISGQGINKWWSALVEQSKDYPEFKQVLEQARAQLKVVNIDLDKEIFGWMDGEFGFAAIPANQGMLAQVGFGGAFLFHTSDRKTAEAIFTKLDTLAKTQQINIAPRNIGGKDMIEWQVPRQGALLAHGWLNQNTLAVTVGDSVVDAIASPKQSLDSSENFKAVTGSLQKPNGGYFYLDMNKILSLINRFTQQSQPLPPEANAVLSSIHGVGITANSPDNSIAQMEILLALKQKTK</sequence>
<proteinExistence type="predicted"/>